<dbReference type="PANTHER" id="PTHR10841">
    <property type="entry name" value="SYNAPSIN"/>
    <property type="match status" value="1"/>
</dbReference>
<sequence length="331" mass="36110">FSSGDLSADGEEDTREEALAAAQQPGVPDGITNRYATGAGDPQQQQQQQQQAPTGPNGVPAGPQQSSAIRPGYNRAESAQPDLSLNLRQQQHSKTISAPTSPSRTGGQSFLQKMTNLTRDVVGKVDSVAKGGAPGYNRDRCKILLVIDDQNTDWSKYFRGKRLPGDYDIRVEQTEFKDISVSSTSELGTTVSITGFKAGSKTITTPKFPIVLKIGHAHGGLGKVKVENMSDFQDLTSVVAVANTYCTIEPYIESRYDIHIQKIGTNYKAFMRKSMSGNWKTNLGSSLLEQQEVQDRWRMWVDAVSQLFGGLDICAIEAVVSKDGNEYIIEV</sequence>
<dbReference type="PANTHER" id="PTHR10841:SF17">
    <property type="entry name" value="SYNAPSIN"/>
    <property type="match status" value="1"/>
</dbReference>
<gene>
    <name evidence="3" type="ORF">NMOB1V02_LOCUS11555</name>
</gene>
<organism evidence="3">
    <name type="scientific">Notodromas monacha</name>
    <dbReference type="NCBI Taxonomy" id="399045"/>
    <lineage>
        <taxon>Eukaryota</taxon>
        <taxon>Metazoa</taxon>
        <taxon>Ecdysozoa</taxon>
        <taxon>Arthropoda</taxon>
        <taxon>Crustacea</taxon>
        <taxon>Oligostraca</taxon>
        <taxon>Ostracoda</taxon>
        <taxon>Podocopa</taxon>
        <taxon>Podocopida</taxon>
        <taxon>Cypridocopina</taxon>
        <taxon>Cypridoidea</taxon>
        <taxon>Cyprididae</taxon>
        <taxon>Notodromas</taxon>
    </lineage>
</organism>
<feature type="non-terminal residue" evidence="3">
    <location>
        <position position="1"/>
    </location>
</feature>
<dbReference type="EMBL" id="OA888542">
    <property type="protein sequence ID" value="CAD7283947.1"/>
    <property type="molecule type" value="Genomic_DNA"/>
</dbReference>
<dbReference type="Gene3D" id="3.30.470.20">
    <property type="entry name" value="ATP-grasp fold, B domain"/>
    <property type="match status" value="1"/>
</dbReference>
<dbReference type="AlphaFoldDB" id="A0A7R9GJZ9"/>
<dbReference type="Proteomes" id="UP000678499">
    <property type="component" value="Unassembled WGS sequence"/>
</dbReference>
<name>A0A7R9GJZ9_9CRUS</name>
<dbReference type="InterPro" id="IPR016185">
    <property type="entry name" value="PreATP-grasp_dom_sf"/>
</dbReference>
<dbReference type="FunFam" id="3.30.470.20:FF:000059">
    <property type="entry name" value="Synapsin-3"/>
    <property type="match status" value="1"/>
</dbReference>
<dbReference type="Gene3D" id="3.40.50.20">
    <property type="match status" value="1"/>
</dbReference>
<dbReference type="SUPFAM" id="SSF52440">
    <property type="entry name" value="PreATP-grasp domain"/>
    <property type="match status" value="1"/>
</dbReference>
<evidence type="ECO:0000313" key="3">
    <source>
        <dbReference type="EMBL" id="CAD7283947.1"/>
    </source>
</evidence>
<keyword evidence="4" id="KW-1185">Reference proteome</keyword>
<feature type="domain" description="Synapsin ATP-binding" evidence="2">
    <location>
        <begin position="191"/>
        <end position="331"/>
    </location>
</feature>
<feature type="region of interest" description="Disordered" evidence="1">
    <location>
        <begin position="1"/>
        <end position="69"/>
    </location>
</feature>
<evidence type="ECO:0000259" key="2">
    <source>
        <dbReference type="Pfam" id="PF02750"/>
    </source>
</evidence>
<evidence type="ECO:0000256" key="1">
    <source>
        <dbReference type="SAM" id="MobiDB-lite"/>
    </source>
</evidence>
<feature type="non-terminal residue" evidence="3">
    <location>
        <position position="331"/>
    </location>
</feature>
<evidence type="ECO:0000313" key="4">
    <source>
        <dbReference type="Proteomes" id="UP000678499"/>
    </source>
</evidence>
<proteinExistence type="predicted"/>
<dbReference type="EMBL" id="CAJPEX010006505">
    <property type="protein sequence ID" value="CAG0924099.1"/>
    <property type="molecule type" value="Genomic_DNA"/>
</dbReference>
<dbReference type="GO" id="GO:0030672">
    <property type="term" value="C:synaptic vesicle membrane"/>
    <property type="evidence" value="ECO:0007669"/>
    <property type="project" value="TreeGrafter"/>
</dbReference>
<dbReference type="GO" id="GO:0007269">
    <property type="term" value="P:neurotransmitter secretion"/>
    <property type="evidence" value="ECO:0007669"/>
    <property type="project" value="TreeGrafter"/>
</dbReference>
<dbReference type="OrthoDB" id="10249572at2759"/>
<dbReference type="Pfam" id="PF02750">
    <property type="entry name" value="Synapsin_C"/>
    <property type="match status" value="1"/>
</dbReference>
<accession>A0A7R9GJZ9</accession>
<dbReference type="SUPFAM" id="SSF56059">
    <property type="entry name" value="Glutathione synthetase ATP-binding domain-like"/>
    <property type="match status" value="1"/>
</dbReference>
<feature type="region of interest" description="Disordered" evidence="1">
    <location>
        <begin position="88"/>
        <end position="108"/>
    </location>
</feature>
<reference evidence="3" key="1">
    <citation type="submission" date="2020-11" db="EMBL/GenBank/DDBJ databases">
        <authorList>
            <person name="Tran Van P."/>
        </authorList>
    </citation>
    <scope>NUCLEOTIDE SEQUENCE</scope>
</reference>
<dbReference type="InterPro" id="IPR020898">
    <property type="entry name" value="Synapsin_ATP-bd_dom"/>
</dbReference>
<protein>
    <recommendedName>
        <fullName evidence="2">Synapsin ATP-binding domain-containing protein</fullName>
    </recommendedName>
</protein>